<evidence type="ECO:0000313" key="2">
    <source>
        <dbReference type="Proteomes" id="UP000712281"/>
    </source>
</evidence>
<dbReference type="EMBL" id="QGKW02001940">
    <property type="protein sequence ID" value="KAF2559772.1"/>
    <property type="molecule type" value="Genomic_DNA"/>
</dbReference>
<protein>
    <submittedName>
        <fullName evidence="1">Uncharacterized protein</fullName>
    </submittedName>
</protein>
<gene>
    <name evidence="1" type="ORF">F2Q68_00015259</name>
</gene>
<sequence length="50" mass="5914">MALVGARPWERVALMSARPWERVALCSLQHIWRELQWAWRDPADELEIVA</sequence>
<dbReference type="AlphaFoldDB" id="A0A8S9HSG4"/>
<dbReference type="Proteomes" id="UP000712281">
    <property type="component" value="Unassembled WGS sequence"/>
</dbReference>
<proteinExistence type="predicted"/>
<name>A0A8S9HSG4_BRACR</name>
<reference evidence="1" key="1">
    <citation type="submission" date="2019-12" db="EMBL/GenBank/DDBJ databases">
        <title>Genome sequencing and annotation of Brassica cretica.</title>
        <authorList>
            <person name="Studholme D.J."/>
            <person name="Sarris P.F."/>
        </authorList>
    </citation>
    <scope>NUCLEOTIDE SEQUENCE</scope>
    <source>
        <strain evidence="1">PFS-001/15</strain>
        <tissue evidence="1">Leaf</tissue>
    </source>
</reference>
<accession>A0A8S9HSG4</accession>
<organism evidence="1 2">
    <name type="scientific">Brassica cretica</name>
    <name type="common">Mustard</name>
    <dbReference type="NCBI Taxonomy" id="69181"/>
    <lineage>
        <taxon>Eukaryota</taxon>
        <taxon>Viridiplantae</taxon>
        <taxon>Streptophyta</taxon>
        <taxon>Embryophyta</taxon>
        <taxon>Tracheophyta</taxon>
        <taxon>Spermatophyta</taxon>
        <taxon>Magnoliopsida</taxon>
        <taxon>eudicotyledons</taxon>
        <taxon>Gunneridae</taxon>
        <taxon>Pentapetalae</taxon>
        <taxon>rosids</taxon>
        <taxon>malvids</taxon>
        <taxon>Brassicales</taxon>
        <taxon>Brassicaceae</taxon>
        <taxon>Brassiceae</taxon>
        <taxon>Brassica</taxon>
    </lineage>
</organism>
<comment type="caution">
    <text evidence="1">The sequence shown here is derived from an EMBL/GenBank/DDBJ whole genome shotgun (WGS) entry which is preliminary data.</text>
</comment>
<evidence type="ECO:0000313" key="1">
    <source>
        <dbReference type="EMBL" id="KAF2559772.1"/>
    </source>
</evidence>